<dbReference type="Gene3D" id="2.60.40.1080">
    <property type="match status" value="1"/>
</dbReference>
<feature type="region of interest" description="Disordered" evidence="1">
    <location>
        <begin position="449"/>
        <end position="479"/>
    </location>
</feature>
<evidence type="ECO:0000313" key="6">
    <source>
        <dbReference type="Proteomes" id="UP000295345"/>
    </source>
</evidence>
<evidence type="ECO:0000256" key="1">
    <source>
        <dbReference type="SAM" id="MobiDB-lite"/>
    </source>
</evidence>
<protein>
    <submittedName>
        <fullName evidence="5">Multidrug transporter</fullName>
    </submittedName>
</protein>
<dbReference type="InterPro" id="IPR006311">
    <property type="entry name" value="TAT_signal"/>
</dbReference>
<evidence type="ECO:0000259" key="3">
    <source>
        <dbReference type="Pfam" id="PF00149"/>
    </source>
</evidence>
<evidence type="ECO:0000313" key="5">
    <source>
        <dbReference type="EMBL" id="TDC75084.1"/>
    </source>
</evidence>
<sequence length="1142" mass="117900">MSRTAAHGRRGVRSLLALGAAAALVAVPAPPSAGATARPASVAEGDGMELARTELPVAPGAELTTYQRLESDKWLSAQALSVDLTSDLRVDYLAADAVASAATVEELVAAHDPGDGRTTVAAINGDFFDINATSAPLGPGIADGELRHSGTTGATQAAALGPDGAGRVLDLYFDGTLTLPAGEADLAGFNAATVPAGGIGLYTPLWGEADRALPVSAAVEVTEVVVADDRVVSVSEKPGAGPIPDGSYVLLGRDAGSDVLAGLAAGDPVATEYAPRTGDGGPLPRTAVGGRGVLVADGEPVNWEGRPNNATAPRTAVGFSRDGQQMYVLTVDGRQAHSGGVTLTELALMMDDLGAHSALNLDGGGSSTLLARAPGAAAPTVVNSPSDGEQREVPNGLAITAPEGSGAVTGYRVGTVADPELAPTADPVPGGHPERVFPGLTRRLTAVGHDETHGPADPGAGPRWRSGRPGTGTVAGDGVFTARRPGTVEVTASRHRASGSIELTVLGDLAGIAPTTRRVGLADPAATGSFGILGHDAAGSTAPVEPADVRLDYDTSLFRVEPDPAAGGFTVAAVSAAGAASGLITATVGGVGTSVAVTVGLEDTVVADFENAADWSFSHARADGSLAAEPAGREGAALRMRYDFGLSTATRAAYATPRADIPVAGQPQSFTLWIEGDGRGSWPSLHLVDAQGVSQVLRGPHLTWEGWRQVTFEVPEGVAYPLSVRRFYLAETRPDARYADEIVFDELRAQTPPEVALPEMERPADPLIGSAADTAGRDWRFAVVSDAQFVARAPDSDIVALARRTLREARAADPDFVVINGDWVDEGSPEDLAFARRVIEEELGDAVPWYYVPGNHEVMGGSVDGFEEEFGPAQLTFDHRGTRFVTLDTSSLTLRGGGFAQLRELRAQLDAAAEDGSIGSVVVMTHVPPRDTTAQPASQLTDRLEAALLEDWLAEFRRETGKGAAFFGAHVGIFDGYRLDGVPYFIGGDAGKAPAAAPGEGGFTGWALVGVDRVTRGEQARARQSPEMVLPDWLTVQTRPHVDALALTAPTTLRAGETASAGATLTQELATGAREVPVGFPVSADWAGSRDLFLGPAEEAGRRHVAAFDPASGRLTALRPGTVTLEVTVSGERRSAELRVTR</sequence>
<evidence type="ECO:0000259" key="4">
    <source>
        <dbReference type="Pfam" id="PF09992"/>
    </source>
</evidence>
<reference evidence="5 6" key="1">
    <citation type="submission" date="2019-03" db="EMBL/GenBank/DDBJ databases">
        <title>Draft genome sequences of novel Actinobacteria.</title>
        <authorList>
            <person name="Sahin N."/>
            <person name="Ay H."/>
            <person name="Saygin H."/>
        </authorList>
    </citation>
    <scope>NUCLEOTIDE SEQUENCE [LARGE SCALE GENOMIC DNA]</scope>
    <source>
        <strain evidence="5 6">DSM 41900</strain>
    </source>
</reference>
<dbReference type="InterPro" id="IPR018711">
    <property type="entry name" value="NAGPA"/>
</dbReference>
<dbReference type="OrthoDB" id="9809781at2"/>
<dbReference type="SUPFAM" id="SSF56300">
    <property type="entry name" value="Metallo-dependent phosphatases"/>
    <property type="match status" value="1"/>
</dbReference>
<accession>A0A4R4THD9</accession>
<feature type="domain" description="Calcineurin-like phosphoesterase" evidence="3">
    <location>
        <begin position="780"/>
        <end position="944"/>
    </location>
</feature>
<keyword evidence="2" id="KW-0732">Signal</keyword>
<dbReference type="InterPro" id="IPR029052">
    <property type="entry name" value="Metallo-depent_PP-like"/>
</dbReference>
<comment type="caution">
    <text evidence="5">The sequence shown here is derived from an EMBL/GenBank/DDBJ whole genome shotgun (WGS) entry which is preliminary data.</text>
</comment>
<dbReference type="Pfam" id="PF09992">
    <property type="entry name" value="NAGPA"/>
    <property type="match status" value="1"/>
</dbReference>
<feature type="domain" description="Phosphodiester glycosidase" evidence="4">
    <location>
        <begin position="223"/>
        <end position="400"/>
    </location>
</feature>
<dbReference type="Gene3D" id="3.60.21.10">
    <property type="match status" value="1"/>
</dbReference>
<feature type="chain" id="PRO_5039181876" evidence="2">
    <location>
        <begin position="34"/>
        <end position="1142"/>
    </location>
</feature>
<proteinExistence type="predicted"/>
<name>A0A4R4THD9_9ACTN</name>
<keyword evidence="6" id="KW-1185">Reference proteome</keyword>
<dbReference type="PROSITE" id="PS51318">
    <property type="entry name" value="TAT"/>
    <property type="match status" value="1"/>
</dbReference>
<dbReference type="AlphaFoldDB" id="A0A4R4THD9"/>
<gene>
    <name evidence="5" type="ORF">E1283_13545</name>
</gene>
<dbReference type="Proteomes" id="UP000295345">
    <property type="component" value="Unassembled WGS sequence"/>
</dbReference>
<dbReference type="InterPro" id="IPR004843">
    <property type="entry name" value="Calcineurin-like_PHP"/>
</dbReference>
<dbReference type="PANTHER" id="PTHR40446:SF2">
    <property type="entry name" value="N-ACETYLGLUCOSAMINE-1-PHOSPHODIESTER ALPHA-N-ACETYLGLUCOSAMINIDASE"/>
    <property type="match status" value="1"/>
</dbReference>
<dbReference type="GO" id="GO:0016787">
    <property type="term" value="F:hydrolase activity"/>
    <property type="evidence" value="ECO:0007669"/>
    <property type="project" value="InterPro"/>
</dbReference>
<evidence type="ECO:0000256" key="2">
    <source>
        <dbReference type="SAM" id="SignalP"/>
    </source>
</evidence>
<feature type="signal peptide" evidence="2">
    <location>
        <begin position="1"/>
        <end position="33"/>
    </location>
</feature>
<dbReference type="Pfam" id="PF00149">
    <property type="entry name" value="Metallophos"/>
    <property type="match status" value="1"/>
</dbReference>
<dbReference type="PANTHER" id="PTHR40446">
    <property type="entry name" value="N-ACETYLGLUCOSAMINE-1-PHOSPHODIESTER ALPHA-N-ACETYLGLUCOSAMINIDASE"/>
    <property type="match status" value="1"/>
</dbReference>
<organism evidence="5 6">
    <name type="scientific">Streptomyces hainanensis</name>
    <dbReference type="NCBI Taxonomy" id="402648"/>
    <lineage>
        <taxon>Bacteria</taxon>
        <taxon>Bacillati</taxon>
        <taxon>Actinomycetota</taxon>
        <taxon>Actinomycetes</taxon>
        <taxon>Kitasatosporales</taxon>
        <taxon>Streptomycetaceae</taxon>
        <taxon>Streptomyces</taxon>
    </lineage>
</organism>
<dbReference type="EMBL" id="SMKI01000120">
    <property type="protein sequence ID" value="TDC75084.1"/>
    <property type="molecule type" value="Genomic_DNA"/>
</dbReference>